<keyword evidence="2" id="KW-1185">Reference proteome</keyword>
<organism evidence="1 2">
    <name type="scientific">Aspergillus melleus</name>
    <dbReference type="NCBI Taxonomy" id="138277"/>
    <lineage>
        <taxon>Eukaryota</taxon>
        <taxon>Fungi</taxon>
        <taxon>Dikarya</taxon>
        <taxon>Ascomycota</taxon>
        <taxon>Pezizomycotina</taxon>
        <taxon>Eurotiomycetes</taxon>
        <taxon>Eurotiomycetidae</taxon>
        <taxon>Eurotiales</taxon>
        <taxon>Aspergillaceae</taxon>
        <taxon>Aspergillus</taxon>
        <taxon>Aspergillus subgen. Circumdati</taxon>
    </lineage>
</organism>
<dbReference type="EMBL" id="JAOPJF010000115">
    <property type="protein sequence ID" value="KAK1139184.1"/>
    <property type="molecule type" value="Genomic_DNA"/>
</dbReference>
<comment type="caution">
    <text evidence="1">The sequence shown here is derived from an EMBL/GenBank/DDBJ whole genome shotgun (WGS) entry which is preliminary data.</text>
</comment>
<dbReference type="Proteomes" id="UP001177260">
    <property type="component" value="Unassembled WGS sequence"/>
</dbReference>
<reference evidence="1 2" key="1">
    <citation type="journal article" date="2023" name="ACS Omega">
        <title>Identification of the Neoaspergillic Acid Biosynthesis Gene Cluster by Establishing an In Vitro CRISPR-Ribonucleoprotein Genetic System in Aspergillus melleus.</title>
        <authorList>
            <person name="Yuan B."/>
            <person name="Grau M.F."/>
            <person name="Murata R.M."/>
            <person name="Torok T."/>
            <person name="Venkateswaran K."/>
            <person name="Stajich J.E."/>
            <person name="Wang C.C.C."/>
        </authorList>
    </citation>
    <scope>NUCLEOTIDE SEQUENCE [LARGE SCALE GENOMIC DNA]</scope>
    <source>
        <strain evidence="1 2">IMV 1140</strain>
    </source>
</reference>
<proteinExistence type="predicted"/>
<sequence length="300" mass="29123">MKASFVTLLAALATSAVAAPAGGLPVVGSITKTVTEGASGSSSASASTTPVASTGADGHIVKDAGHGVHQVLTVTGPNAKKLLVELSPEVAGLLAGLGLPGVGTSVGEIVKTAGNVGDLLKDLGPVVDGLLTVVSKDVGALLIKLSPEVAGLLSGLGLPGVGVPVGSVVATLGENLKRSADGKIVEDAAPKVKDVLEVTGPNAKRLLIQLSPSVASLLSNLGLPGVGEPVGEVVKTAGNVGDLLKDLGEPVNQLLTVVGNDGSHLLIKLSPNVAGLLSGLGLPALGTSVGSVVATLGKNL</sequence>
<evidence type="ECO:0000313" key="2">
    <source>
        <dbReference type="Proteomes" id="UP001177260"/>
    </source>
</evidence>
<accession>A0ACC3ANJ4</accession>
<protein>
    <submittedName>
        <fullName evidence="1">Uncharacterized protein</fullName>
    </submittedName>
</protein>
<evidence type="ECO:0000313" key="1">
    <source>
        <dbReference type="EMBL" id="KAK1139184.1"/>
    </source>
</evidence>
<gene>
    <name evidence="1" type="ORF">N8T08_001240</name>
</gene>
<name>A0ACC3ANJ4_9EURO</name>